<dbReference type="InterPro" id="IPR016194">
    <property type="entry name" value="SPOC-like_C_dom_sf"/>
</dbReference>
<reference evidence="3 4" key="1">
    <citation type="submission" date="2016-08" db="EMBL/GenBank/DDBJ databases">
        <title>A novel genetic cassette of butanologenic Thermoanaerobacterium thermosaccharolyticum that directly convert cellulose to butanol.</title>
        <authorList>
            <person name="Li T."/>
            <person name="He J."/>
        </authorList>
    </citation>
    <scope>NUCLEOTIDE SEQUENCE [LARGE SCALE GENOMIC DNA]</scope>
    <source>
        <strain evidence="3 4">TG57</strain>
    </source>
</reference>
<organism evidence="3 4">
    <name type="scientific">Thermoanaerobacterium thermosaccharolyticum</name>
    <name type="common">Clostridium thermosaccharolyticum</name>
    <dbReference type="NCBI Taxonomy" id="1517"/>
    <lineage>
        <taxon>Bacteria</taxon>
        <taxon>Bacillati</taxon>
        <taxon>Bacillota</taxon>
        <taxon>Clostridia</taxon>
        <taxon>Thermoanaerobacterales</taxon>
        <taxon>Thermoanaerobacteraceae</taxon>
        <taxon>Thermoanaerobacterium</taxon>
    </lineage>
</organism>
<dbReference type="AlphaFoldDB" id="A0A223I399"/>
<sequence>MLVSDDEIVEQYEYEHGKIVIIDDKNFRYNIPMLTVKSIDIVDFIYTGQIDHIYRDNIYFI</sequence>
<keyword evidence="1" id="KW-0238">DNA-binding</keyword>
<evidence type="ECO:0000313" key="3">
    <source>
        <dbReference type="EMBL" id="AST59213.1"/>
    </source>
</evidence>
<feature type="domain" description="Ku" evidence="2">
    <location>
        <begin position="3"/>
        <end position="61"/>
    </location>
</feature>
<accession>A0A223I399</accession>
<name>A0A223I399_THETR</name>
<evidence type="ECO:0000259" key="2">
    <source>
        <dbReference type="Pfam" id="PF02735"/>
    </source>
</evidence>
<evidence type="ECO:0000256" key="1">
    <source>
        <dbReference type="ARBA" id="ARBA00023125"/>
    </source>
</evidence>
<gene>
    <name evidence="3" type="ORF">Thert_03502</name>
</gene>
<dbReference type="Pfam" id="PF02735">
    <property type="entry name" value="Ku"/>
    <property type="match status" value="1"/>
</dbReference>
<dbReference type="GO" id="GO:0006303">
    <property type="term" value="P:double-strand break repair via nonhomologous end joining"/>
    <property type="evidence" value="ECO:0007669"/>
    <property type="project" value="InterPro"/>
</dbReference>
<evidence type="ECO:0000313" key="4">
    <source>
        <dbReference type="Proteomes" id="UP000214975"/>
    </source>
</evidence>
<dbReference type="Proteomes" id="UP000214975">
    <property type="component" value="Chromosome"/>
</dbReference>
<dbReference type="GO" id="GO:0003677">
    <property type="term" value="F:DNA binding"/>
    <property type="evidence" value="ECO:0007669"/>
    <property type="project" value="UniProtKB-KW"/>
</dbReference>
<dbReference type="EMBL" id="CP016893">
    <property type="protein sequence ID" value="AST59213.1"/>
    <property type="molecule type" value="Genomic_DNA"/>
</dbReference>
<dbReference type="SUPFAM" id="SSF100939">
    <property type="entry name" value="SPOC domain-like"/>
    <property type="match status" value="1"/>
</dbReference>
<protein>
    <submittedName>
        <fullName evidence="3">DNA repair protein</fullName>
    </submittedName>
</protein>
<dbReference type="InterPro" id="IPR006164">
    <property type="entry name" value="DNA_bd_Ku70/Ku80"/>
</dbReference>
<proteinExistence type="predicted"/>